<name>J0YND5_9HYPH</name>
<dbReference type="EMBL" id="AIMC01000021">
    <property type="protein sequence ID" value="EJF76158.1"/>
    <property type="molecule type" value="Genomic_DNA"/>
</dbReference>
<evidence type="ECO:0000313" key="3">
    <source>
        <dbReference type="Proteomes" id="UP000008748"/>
    </source>
</evidence>
<reference evidence="2 3" key="1">
    <citation type="submission" date="2012-03" db="EMBL/GenBank/DDBJ databases">
        <title>The Genome Sequence of Bartonella birtlesii LL-WM9.</title>
        <authorList>
            <consortium name="The Broad Institute Genome Sequencing Platform"/>
            <consortium name="The Broad Institute Genome Sequencing Center for Infectious Disease"/>
            <person name="Feldgarden M."/>
            <person name="Kirby J."/>
            <person name="Kosoy M."/>
            <person name="Birtles R."/>
            <person name="Probert W.S."/>
            <person name="Chiaraviglio L."/>
            <person name="Young S.K."/>
            <person name="Zeng Q."/>
            <person name="Gargeya S."/>
            <person name="Fitzgerald M."/>
            <person name="Haas B."/>
            <person name="Abouelleil A."/>
            <person name="Alvarado L."/>
            <person name="Arachchi H.M."/>
            <person name="Berlin A."/>
            <person name="Chapman S.B."/>
            <person name="Gearin G."/>
            <person name="Goldberg J."/>
            <person name="Griggs A."/>
            <person name="Gujja S."/>
            <person name="Hansen M."/>
            <person name="Heiman D."/>
            <person name="Howarth C."/>
            <person name="Larimer J."/>
            <person name="Lui A."/>
            <person name="MacDonald P.J.P."/>
            <person name="McCowen C."/>
            <person name="Montmayeur A."/>
            <person name="Murphy C."/>
            <person name="Neiman D."/>
            <person name="Pearson M."/>
            <person name="Priest M."/>
            <person name="Roberts A."/>
            <person name="Saif S."/>
            <person name="Shea T."/>
            <person name="Sisk P."/>
            <person name="Stolte C."/>
            <person name="Sykes S."/>
            <person name="Wortman J."/>
            <person name="Nusbaum C."/>
            <person name="Birren B."/>
        </authorList>
    </citation>
    <scope>NUCLEOTIDE SEQUENCE [LARGE SCALE GENOMIC DNA]</scope>
    <source>
        <strain evidence="2 3">LL-WM9</strain>
    </source>
</reference>
<dbReference type="HOGENOM" id="CLU_2680233_0_0_5"/>
<gene>
    <name evidence="2" type="ORF">ME7_01147</name>
</gene>
<dbReference type="Proteomes" id="UP000008748">
    <property type="component" value="Unassembled WGS sequence"/>
</dbReference>
<proteinExistence type="predicted"/>
<sequence>MLEHNSIYSGFLGNLSQQIDWLLGILHHEQIVVLSYILSAIVLLCLIGHTLCKALYQKKILQQLNKKELFREEK</sequence>
<evidence type="ECO:0000256" key="1">
    <source>
        <dbReference type="SAM" id="Phobius"/>
    </source>
</evidence>
<evidence type="ECO:0008006" key="4">
    <source>
        <dbReference type="Google" id="ProtNLM"/>
    </source>
</evidence>
<organism evidence="2 3">
    <name type="scientific">Bartonella birtlesii LL-WM9</name>
    <dbReference type="NCBI Taxonomy" id="1094552"/>
    <lineage>
        <taxon>Bacteria</taxon>
        <taxon>Pseudomonadati</taxon>
        <taxon>Pseudomonadota</taxon>
        <taxon>Alphaproteobacteria</taxon>
        <taxon>Hyphomicrobiales</taxon>
        <taxon>Bartonellaceae</taxon>
        <taxon>Bartonella</taxon>
    </lineage>
</organism>
<accession>J0YND5</accession>
<feature type="transmembrane region" description="Helical" evidence="1">
    <location>
        <begin position="31"/>
        <end position="56"/>
    </location>
</feature>
<keyword evidence="3" id="KW-1185">Reference proteome</keyword>
<keyword evidence="1" id="KW-0812">Transmembrane</keyword>
<dbReference type="AlphaFoldDB" id="J0YND5"/>
<dbReference type="RefSeq" id="WP_006590064.1">
    <property type="nucleotide sequence ID" value="NZ_JH725077.1"/>
</dbReference>
<protein>
    <recommendedName>
        <fullName evidence="4">Heme exporter protein D</fullName>
    </recommendedName>
</protein>
<keyword evidence="1" id="KW-1133">Transmembrane helix</keyword>
<keyword evidence="1" id="KW-0472">Membrane</keyword>
<comment type="caution">
    <text evidence="2">The sequence shown here is derived from an EMBL/GenBank/DDBJ whole genome shotgun (WGS) entry which is preliminary data.</text>
</comment>
<evidence type="ECO:0000313" key="2">
    <source>
        <dbReference type="EMBL" id="EJF76158.1"/>
    </source>
</evidence>